<feature type="region of interest" description="Disordered" evidence="2">
    <location>
        <begin position="188"/>
        <end position="226"/>
    </location>
</feature>
<dbReference type="AlphaFoldDB" id="A0A9J8BXR1"/>
<dbReference type="Ensembl" id="ENSCCRT00000121296.1">
    <property type="protein sequence ID" value="ENSCCRP00000161468.1"/>
    <property type="gene ID" value="ENSCCRG00000010868.2"/>
</dbReference>
<evidence type="ECO:0000256" key="1">
    <source>
        <dbReference type="SAM" id="Coils"/>
    </source>
</evidence>
<dbReference type="GO" id="GO:0005814">
    <property type="term" value="C:centriole"/>
    <property type="evidence" value="ECO:0007669"/>
    <property type="project" value="InterPro"/>
</dbReference>
<feature type="coiled-coil region" evidence="1">
    <location>
        <begin position="372"/>
        <end position="592"/>
    </location>
</feature>
<dbReference type="GO" id="GO:0045202">
    <property type="term" value="C:synapse"/>
    <property type="evidence" value="ECO:0007669"/>
    <property type="project" value="GOC"/>
</dbReference>
<feature type="coiled-coil region" evidence="1">
    <location>
        <begin position="671"/>
        <end position="705"/>
    </location>
</feature>
<name>A0A9J8BXR1_CYPCA</name>
<feature type="compositionally biased region" description="Acidic residues" evidence="2">
    <location>
        <begin position="124"/>
        <end position="136"/>
    </location>
</feature>
<dbReference type="GO" id="GO:0097539">
    <property type="term" value="C:ciliary transition fiber"/>
    <property type="evidence" value="ECO:0007669"/>
    <property type="project" value="TreeGrafter"/>
</dbReference>
<feature type="compositionally biased region" description="Basic and acidic residues" evidence="2">
    <location>
        <begin position="212"/>
        <end position="226"/>
    </location>
</feature>
<dbReference type="PANTHER" id="PTHR36170:SF1">
    <property type="entry name" value="CENTROSOMAL PROTEIN OF 89 KDA"/>
    <property type="match status" value="1"/>
</dbReference>
<dbReference type="GO" id="GO:0060271">
    <property type="term" value="P:cilium assembly"/>
    <property type="evidence" value="ECO:0007669"/>
    <property type="project" value="InterPro"/>
</dbReference>
<dbReference type="Proteomes" id="UP001108240">
    <property type="component" value="Unplaced"/>
</dbReference>
<dbReference type="GO" id="GO:0007268">
    <property type="term" value="P:chemical synaptic transmission"/>
    <property type="evidence" value="ECO:0007669"/>
    <property type="project" value="InterPro"/>
</dbReference>
<keyword evidence="4" id="KW-1185">Reference proteome</keyword>
<dbReference type="GeneTree" id="ENSGT00940000166619"/>
<feature type="compositionally biased region" description="Polar residues" evidence="2">
    <location>
        <begin position="188"/>
        <end position="205"/>
    </location>
</feature>
<reference evidence="3" key="1">
    <citation type="submission" date="2025-08" db="UniProtKB">
        <authorList>
            <consortium name="Ensembl"/>
        </authorList>
    </citation>
    <scope>IDENTIFICATION</scope>
</reference>
<dbReference type="GO" id="GO:0007005">
    <property type="term" value="P:mitochondrion organization"/>
    <property type="evidence" value="ECO:0007669"/>
    <property type="project" value="InterPro"/>
</dbReference>
<feature type="region of interest" description="Disordered" evidence="2">
    <location>
        <begin position="112"/>
        <end position="146"/>
    </location>
</feature>
<feature type="coiled-coil region" evidence="1">
    <location>
        <begin position="244"/>
        <end position="323"/>
    </location>
</feature>
<proteinExistence type="predicted"/>
<organism evidence="3 4">
    <name type="scientific">Cyprinus carpio carpio</name>
    <dbReference type="NCBI Taxonomy" id="630221"/>
    <lineage>
        <taxon>Eukaryota</taxon>
        <taxon>Metazoa</taxon>
        <taxon>Chordata</taxon>
        <taxon>Craniata</taxon>
        <taxon>Vertebrata</taxon>
        <taxon>Euteleostomi</taxon>
        <taxon>Actinopterygii</taxon>
        <taxon>Neopterygii</taxon>
        <taxon>Teleostei</taxon>
        <taxon>Ostariophysi</taxon>
        <taxon>Cypriniformes</taxon>
        <taxon>Cyprinidae</taxon>
        <taxon>Cyprininae</taxon>
        <taxon>Cyprinus</taxon>
    </lineage>
</organism>
<protein>
    <submittedName>
        <fullName evidence="3">Centrosomal protein 89</fullName>
    </submittedName>
</protein>
<dbReference type="PANTHER" id="PTHR36170">
    <property type="entry name" value="CENTROSOMAL PROTEIN OF 89 KDA"/>
    <property type="match status" value="1"/>
</dbReference>
<dbReference type="InterPro" id="IPR033545">
    <property type="entry name" value="CEP89"/>
</dbReference>
<evidence type="ECO:0000313" key="4">
    <source>
        <dbReference type="Proteomes" id="UP001108240"/>
    </source>
</evidence>
<keyword evidence="1" id="KW-0175">Coiled coil</keyword>
<reference evidence="3" key="2">
    <citation type="submission" date="2025-09" db="UniProtKB">
        <authorList>
            <consortium name="Ensembl"/>
        </authorList>
    </citation>
    <scope>IDENTIFICATION</scope>
</reference>
<accession>A0A9J8BXR1</accession>
<evidence type="ECO:0000256" key="2">
    <source>
        <dbReference type="SAM" id="MobiDB-lite"/>
    </source>
</evidence>
<evidence type="ECO:0000313" key="3">
    <source>
        <dbReference type="Ensembl" id="ENSCCRP00000161468.1"/>
    </source>
</evidence>
<sequence>MILRISLMCHNASSLQHSCFRIIVPIPIHLYIYYYLFFLICKLCNISDNCHRSALAAAILSSSLMGRTVAIPPPRQRSYSESDCSRADSQTGFEPYAATALYARDAWADSVTGRPPVPSPGHSDDDDDSDEVEGDEDHVYQSLERQSRADDINVVYAMPLKHRKGETNSDVDEETEDSAFDIVSPLQTEELNDDWSAQSHRSGNTSRRKTSRMKESPVRGKERDISPEASEVLRSTLAVQQALVKELREQTQILAQEKETLEKRCLQQSQHIEHLRQELCHSHTERGNSTGGSPELQNLRAQAQELVDENDGLKMTVHRLNVELSRYQARFRPLTKDENSQIKGLPVKGPAPPWLLDMKYLSPLLLAYEDHLNAKDKLLKSCEEELQGLRARTEEVIQENEKLHAQVNKSSTVSNKEWRHLQEQARLVLEENQVLIEQLELQHAKAKEAHSKHTLEVCKVSKQLMLLESEKQALEKELEVERKEHHALKTEFQRVRLALEHSLSLAEHNTVTDKLKRQLQDHERLKNSEVEELLARVSALEAERKTLLLDKTNLNTNIKHMETELQLSQQANRKAQKRISVLKQQVEDSLEKELIAHQYLANIVTLAERTTHERDQLMHMASTLEKDKQGILTRIIESTVSLGKLQEKVKVYKQQASAGVCALGRRLHEQEEDFAGKAANYQREIRHLQEQLHGALQQKREVEGELEVVWEAATRERWC</sequence>